<gene>
    <name evidence="9" type="ORF">CR162_09845</name>
</gene>
<keyword evidence="10" id="KW-1185">Reference proteome</keyword>
<comment type="caution">
    <text evidence="9">The sequence shown here is derived from an EMBL/GenBank/DDBJ whole genome shotgun (WGS) entry which is preliminary data.</text>
</comment>
<protein>
    <submittedName>
        <fullName evidence="9">Conjugal transfer protein</fullName>
    </submittedName>
</protein>
<evidence type="ECO:0000313" key="9">
    <source>
        <dbReference type="EMBL" id="PHK95043.1"/>
    </source>
</evidence>
<sequence>MRILGFLLTALLLLVLVLFTISNTDPVSLQLWPFDLSWEVPLAGAVLGAAALFFLLGALVAWGGALRYRRRASRMQRAAQLLEAELAELRGQHEAGAGAAPGHAAAPPATTPSTAVATR</sequence>
<dbReference type="Proteomes" id="UP000223527">
    <property type="component" value="Unassembled WGS sequence"/>
</dbReference>
<evidence type="ECO:0000256" key="4">
    <source>
        <dbReference type="ARBA" id="ARBA00023136"/>
    </source>
</evidence>
<evidence type="ECO:0000313" key="10">
    <source>
        <dbReference type="Proteomes" id="UP000223527"/>
    </source>
</evidence>
<dbReference type="RefSeq" id="WP_099095376.1">
    <property type="nucleotide sequence ID" value="NZ_PDNU01000015.1"/>
</dbReference>
<accession>A0A2C7ABL6</accession>
<dbReference type="Pfam" id="PF06305">
    <property type="entry name" value="LapA_dom"/>
    <property type="match status" value="1"/>
</dbReference>
<reference evidence="9 10" key="1">
    <citation type="submission" date="2017-10" db="EMBL/GenBank/DDBJ databases">
        <authorList>
            <person name="Banno H."/>
            <person name="Chua N.-H."/>
        </authorList>
    </citation>
    <scope>NUCLEOTIDE SEQUENCE [LARGE SCALE GENOMIC DNA]</scope>
    <source>
        <strain evidence="9 10">YW11</strain>
    </source>
</reference>
<feature type="domain" description="Lipopolysaccharide assembly protein A" evidence="8">
    <location>
        <begin position="23"/>
        <end position="87"/>
    </location>
</feature>
<dbReference type="GO" id="GO:0005886">
    <property type="term" value="C:plasma membrane"/>
    <property type="evidence" value="ECO:0007669"/>
    <property type="project" value="InterPro"/>
</dbReference>
<dbReference type="EMBL" id="PDNU01000015">
    <property type="protein sequence ID" value="PHK95043.1"/>
    <property type="molecule type" value="Genomic_DNA"/>
</dbReference>
<evidence type="ECO:0000256" key="7">
    <source>
        <dbReference type="SAM" id="Phobius"/>
    </source>
</evidence>
<keyword evidence="1" id="KW-1003">Cell membrane</keyword>
<dbReference type="AlphaFoldDB" id="A0A2C7ABL6"/>
<evidence type="ECO:0000256" key="3">
    <source>
        <dbReference type="ARBA" id="ARBA00022989"/>
    </source>
</evidence>
<evidence type="ECO:0000256" key="2">
    <source>
        <dbReference type="ARBA" id="ARBA00022692"/>
    </source>
</evidence>
<evidence type="ECO:0000256" key="1">
    <source>
        <dbReference type="ARBA" id="ARBA00022475"/>
    </source>
</evidence>
<keyword evidence="2 7" id="KW-0812">Transmembrane</keyword>
<keyword evidence="3 7" id="KW-1133">Transmembrane helix</keyword>
<proteinExistence type="predicted"/>
<name>A0A2C7ABL6_9PROT</name>
<dbReference type="InterPro" id="IPR010445">
    <property type="entry name" value="LapA_dom"/>
</dbReference>
<organism evidence="9 10">
    <name type="scientific">Teichococcus rhizosphaerae</name>
    <dbReference type="NCBI Taxonomy" id="1335062"/>
    <lineage>
        <taxon>Bacteria</taxon>
        <taxon>Pseudomonadati</taxon>
        <taxon>Pseudomonadota</taxon>
        <taxon>Alphaproteobacteria</taxon>
        <taxon>Acetobacterales</taxon>
        <taxon>Roseomonadaceae</taxon>
        <taxon>Roseomonas</taxon>
    </lineage>
</organism>
<evidence type="ECO:0000256" key="6">
    <source>
        <dbReference type="SAM" id="MobiDB-lite"/>
    </source>
</evidence>
<evidence type="ECO:0000256" key="5">
    <source>
        <dbReference type="SAM" id="Coils"/>
    </source>
</evidence>
<feature type="region of interest" description="Disordered" evidence="6">
    <location>
        <begin position="95"/>
        <end position="119"/>
    </location>
</feature>
<keyword evidence="4 7" id="KW-0472">Membrane</keyword>
<feature type="transmembrane region" description="Helical" evidence="7">
    <location>
        <begin position="40"/>
        <end position="66"/>
    </location>
</feature>
<evidence type="ECO:0000259" key="8">
    <source>
        <dbReference type="Pfam" id="PF06305"/>
    </source>
</evidence>
<keyword evidence="5" id="KW-0175">Coiled coil</keyword>
<feature type="coiled-coil region" evidence="5">
    <location>
        <begin position="65"/>
        <end position="92"/>
    </location>
</feature>